<evidence type="ECO:0000313" key="3">
    <source>
        <dbReference type="EMBL" id="KWN06371.1"/>
    </source>
</evidence>
<dbReference type="Proteomes" id="UP000062317">
    <property type="component" value="Unassembled WGS sequence"/>
</dbReference>
<evidence type="ECO:0000313" key="4">
    <source>
        <dbReference type="Proteomes" id="UP000062317"/>
    </source>
</evidence>
<dbReference type="Proteomes" id="UP000068016">
    <property type="component" value="Unassembled WGS sequence"/>
</dbReference>
<proteinExistence type="predicted"/>
<dbReference type="AlphaFoldDB" id="A0A108E823"/>
<gene>
    <name evidence="2" type="ORF">WT27_13095</name>
    <name evidence="3" type="ORF">WT83_27190</name>
</gene>
<protein>
    <recommendedName>
        <fullName evidence="1">TraK C-terminal domain-containing protein</fullName>
    </recommendedName>
</protein>
<dbReference type="EMBL" id="LPEQ01000113">
    <property type="protein sequence ID" value="KVV40858.1"/>
    <property type="molecule type" value="Genomic_DNA"/>
</dbReference>
<keyword evidence="4" id="KW-1185">Reference proteome</keyword>
<dbReference type="InterPro" id="IPR055397">
    <property type="entry name" value="TraK_C"/>
</dbReference>
<evidence type="ECO:0000313" key="5">
    <source>
        <dbReference type="Proteomes" id="UP000068016"/>
    </source>
</evidence>
<dbReference type="Pfam" id="PF23536">
    <property type="entry name" value="TraK_C"/>
    <property type="match status" value="1"/>
</dbReference>
<dbReference type="EMBL" id="LPLZ01000074">
    <property type="protein sequence ID" value="KWN06371.1"/>
    <property type="molecule type" value="Genomic_DNA"/>
</dbReference>
<organism evidence="3 5">
    <name type="scientific">Burkholderia territorii</name>
    <dbReference type="NCBI Taxonomy" id="1503055"/>
    <lineage>
        <taxon>Bacteria</taxon>
        <taxon>Pseudomonadati</taxon>
        <taxon>Pseudomonadota</taxon>
        <taxon>Betaproteobacteria</taxon>
        <taxon>Burkholderiales</taxon>
        <taxon>Burkholderiaceae</taxon>
        <taxon>Burkholderia</taxon>
        <taxon>Burkholderia cepacia complex</taxon>
    </lineage>
</organism>
<reference evidence="4 5" key="1">
    <citation type="submission" date="2015-11" db="EMBL/GenBank/DDBJ databases">
        <title>Expanding the genomic diversity of Burkholderia species for the development of highly accurate diagnostics.</title>
        <authorList>
            <person name="Sahl J."/>
            <person name="Keim P."/>
            <person name="Wagner D."/>
        </authorList>
    </citation>
    <scope>NUCLEOTIDE SEQUENCE [LARGE SCALE GENOMIC DNA]</scope>
    <source>
        <strain evidence="2 4">MSMB1301WGS</strain>
        <strain evidence="3 5">MSMB793WGS</strain>
    </source>
</reference>
<evidence type="ECO:0000259" key="1">
    <source>
        <dbReference type="Pfam" id="PF23536"/>
    </source>
</evidence>
<accession>A0A108E823</accession>
<feature type="domain" description="TraK C-terminal" evidence="1">
    <location>
        <begin position="98"/>
        <end position="200"/>
    </location>
</feature>
<sequence length="212" mass="23010">MIDGKIVKLQLNAKICEGEVKSSPGDAPCDLVMTKDDQQGTMLVRPLAPKPLDGFLTLSSGVVYTVRLQPTDIPLESYEIRERKAPSLGQQLSLRSGPTATSLERSIKRLVVAMARGEAVQGAQYTPVNQVIPTDRDVQVTLISRIAGEQMIGDLLSYRNKASVPVDLREQDFFSPGVAAVGLEKTRLAPGEIGQVYVIRYGMGSDLRGDVQ</sequence>
<evidence type="ECO:0000313" key="2">
    <source>
        <dbReference type="EMBL" id="KVV40858.1"/>
    </source>
</evidence>
<comment type="caution">
    <text evidence="3">The sequence shown here is derived from an EMBL/GenBank/DDBJ whole genome shotgun (WGS) entry which is preliminary data.</text>
</comment>
<name>A0A108E823_9BURK</name>